<comment type="similarity">
    <text evidence="1">Belongs to the iron-sulfur cluster assembly SufBD family.</text>
</comment>
<dbReference type="PANTHER" id="PTHR30508">
    <property type="entry name" value="FES CLUSTER ASSEMBLY PROTEIN SUF"/>
    <property type="match status" value="1"/>
</dbReference>
<keyword evidence="5" id="KW-1185">Reference proteome</keyword>
<evidence type="ECO:0000259" key="3">
    <source>
        <dbReference type="Pfam" id="PF19295"/>
    </source>
</evidence>
<evidence type="ECO:0000259" key="2">
    <source>
        <dbReference type="Pfam" id="PF01458"/>
    </source>
</evidence>
<dbReference type="Proteomes" id="UP000515570">
    <property type="component" value="Chromosome"/>
</dbReference>
<dbReference type="EMBL" id="CP059833">
    <property type="protein sequence ID" value="QMV85352.1"/>
    <property type="molecule type" value="Genomic_DNA"/>
</dbReference>
<organism evidence="4 5">
    <name type="scientific">Corynebacterium hindlerae</name>
    <dbReference type="NCBI Taxonomy" id="699041"/>
    <lineage>
        <taxon>Bacteria</taxon>
        <taxon>Bacillati</taxon>
        <taxon>Actinomycetota</taxon>
        <taxon>Actinomycetes</taxon>
        <taxon>Mycobacteriales</taxon>
        <taxon>Corynebacteriaceae</taxon>
        <taxon>Corynebacterium</taxon>
    </lineage>
</organism>
<gene>
    <name evidence="4" type="primary">sufB</name>
    <name evidence="4" type="ORF">HW450_00885</name>
</gene>
<feature type="domain" description="SUF system FeS cluster assembly SufBD N-terminal" evidence="3">
    <location>
        <begin position="149"/>
        <end position="215"/>
    </location>
</feature>
<accession>A0A7G5FFG1</accession>
<sequence>MTQATHDRDVKPQLTDEEIIDSIGAYQFGWHDPDVAGASAKRGLSREVVADISRMKSEPEWMLERRLKSLDIFEKKPMPTWGADLSGIDFDNIKYFVRSTEQQATTWDDLPEDIKNTYDKLGIPEAEKQRLVAGVAAQYESEVVYHQIRQDLEEKGVIFVDTDTALREHEELFKEYFGTVIPAGDNKFSALNTAVWSGGSFIYVPKGVHVDIPLQAYFRINTENMGQFERTLIIVDEDAYVHYVEGCTAPIYKSDSLHSAVVEIIVKKGGRCRYTTIQNWSNNVYNLVTKRTKCEEGATMEWVDGNIGSKVTMKYPAVWMTGPYAKGEVLSVAMAGEGQFQDTGAKMVHMAPYTSSNIVSKSVARGGGRAAYRGLVQVNKDAHHSTSNVECDALLVDNISRSDTYPYNDIRNDHVSLGHEAKVSQVSEDQLFYLMSRGIGEDEAMAMIVRGFVEPIAKELPMEYALELNRLIELQMEGSVG</sequence>
<dbReference type="InterPro" id="IPR000825">
    <property type="entry name" value="SUF_FeS_clus_asmbl_SufBD_core"/>
</dbReference>
<evidence type="ECO:0000313" key="5">
    <source>
        <dbReference type="Proteomes" id="UP000515570"/>
    </source>
</evidence>
<reference evidence="4 5" key="1">
    <citation type="submission" date="2020-07" db="EMBL/GenBank/DDBJ databases">
        <title>non toxigenic Corynebacterium sp. nov from a clinical source.</title>
        <authorList>
            <person name="Bernier A.-M."/>
            <person name="Bernard K."/>
        </authorList>
    </citation>
    <scope>NUCLEOTIDE SEQUENCE [LARGE SCALE GENOMIC DNA]</scope>
    <source>
        <strain evidence="5">NML 93-0612</strain>
    </source>
</reference>
<name>A0A7G5FFG1_9CORY</name>
<dbReference type="InterPro" id="IPR055346">
    <property type="entry name" value="Fe-S_cluster_assembly_SufBD"/>
</dbReference>
<evidence type="ECO:0000313" key="4">
    <source>
        <dbReference type="EMBL" id="QMV85352.1"/>
    </source>
</evidence>
<dbReference type="InterPro" id="IPR037284">
    <property type="entry name" value="SUF_FeS_clus_asmbl_SufBD_sf"/>
</dbReference>
<proteinExistence type="inferred from homology"/>
<dbReference type="RefSeq" id="WP_182386174.1">
    <property type="nucleotide sequence ID" value="NZ_CP059833.1"/>
</dbReference>
<feature type="domain" description="SUF system FeS cluster assembly SufBD core" evidence="2">
    <location>
        <begin position="218"/>
        <end position="452"/>
    </location>
</feature>
<dbReference type="AlphaFoldDB" id="A0A7G5FFG1"/>
<dbReference type="Pfam" id="PF19295">
    <property type="entry name" value="SufBD_N"/>
    <property type="match status" value="1"/>
</dbReference>
<dbReference type="InterPro" id="IPR010231">
    <property type="entry name" value="SUF_FeS_clus_asmbl_SufB"/>
</dbReference>
<dbReference type="SUPFAM" id="SSF101960">
    <property type="entry name" value="Stabilizer of iron transporter SufD"/>
    <property type="match status" value="1"/>
</dbReference>
<protein>
    <submittedName>
        <fullName evidence="4">Fe-S cluster assembly protein SufB</fullName>
    </submittedName>
</protein>
<dbReference type="PANTHER" id="PTHR30508:SF1">
    <property type="entry name" value="UPF0051 PROTEIN ABCI8, CHLOROPLASTIC-RELATED"/>
    <property type="match status" value="1"/>
</dbReference>
<dbReference type="Pfam" id="PF01458">
    <property type="entry name" value="SUFBD_core"/>
    <property type="match status" value="1"/>
</dbReference>
<evidence type="ECO:0000256" key="1">
    <source>
        <dbReference type="ARBA" id="ARBA00043967"/>
    </source>
</evidence>
<dbReference type="NCBIfam" id="TIGR01980">
    <property type="entry name" value="sufB"/>
    <property type="match status" value="1"/>
</dbReference>
<dbReference type="GO" id="GO:0016226">
    <property type="term" value="P:iron-sulfur cluster assembly"/>
    <property type="evidence" value="ECO:0007669"/>
    <property type="project" value="InterPro"/>
</dbReference>
<dbReference type="InterPro" id="IPR045595">
    <property type="entry name" value="SufBD_N"/>
</dbReference>